<sequence length="56" mass="5757">MPVRALHQHLMGACRRPARPTPAVGQYAHRGPRRFAATGGTGQPVLSGGGPVGEGL</sequence>
<dbReference type="Proteomes" id="UP001595868">
    <property type="component" value="Unassembled WGS sequence"/>
</dbReference>
<evidence type="ECO:0000313" key="3">
    <source>
        <dbReference type="Proteomes" id="UP001595868"/>
    </source>
</evidence>
<evidence type="ECO:0000313" key="2">
    <source>
        <dbReference type="EMBL" id="MFC4104601.1"/>
    </source>
</evidence>
<organism evidence="2 3">
    <name type="scientific">Micromonospora zhanjiangensis</name>
    <dbReference type="NCBI Taxonomy" id="1522057"/>
    <lineage>
        <taxon>Bacteria</taxon>
        <taxon>Bacillati</taxon>
        <taxon>Actinomycetota</taxon>
        <taxon>Actinomycetes</taxon>
        <taxon>Micromonosporales</taxon>
        <taxon>Micromonosporaceae</taxon>
        <taxon>Micromonospora</taxon>
    </lineage>
</organism>
<gene>
    <name evidence="2" type="ORF">ACFOX0_01425</name>
</gene>
<protein>
    <submittedName>
        <fullName evidence="2">Uncharacterized protein</fullName>
    </submittedName>
</protein>
<dbReference type="RefSeq" id="WP_377541533.1">
    <property type="nucleotide sequence ID" value="NZ_JBHSBN010000001.1"/>
</dbReference>
<proteinExistence type="predicted"/>
<accession>A0ABV8KEW2</accession>
<evidence type="ECO:0000256" key="1">
    <source>
        <dbReference type="SAM" id="MobiDB-lite"/>
    </source>
</evidence>
<name>A0ABV8KEW2_9ACTN</name>
<keyword evidence="3" id="KW-1185">Reference proteome</keyword>
<feature type="compositionally biased region" description="Gly residues" evidence="1">
    <location>
        <begin position="39"/>
        <end position="56"/>
    </location>
</feature>
<comment type="caution">
    <text evidence="2">The sequence shown here is derived from an EMBL/GenBank/DDBJ whole genome shotgun (WGS) entry which is preliminary data.</text>
</comment>
<reference evidence="3" key="1">
    <citation type="journal article" date="2019" name="Int. J. Syst. Evol. Microbiol.">
        <title>The Global Catalogue of Microorganisms (GCM) 10K type strain sequencing project: providing services to taxonomists for standard genome sequencing and annotation.</title>
        <authorList>
            <consortium name="The Broad Institute Genomics Platform"/>
            <consortium name="The Broad Institute Genome Sequencing Center for Infectious Disease"/>
            <person name="Wu L."/>
            <person name="Ma J."/>
        </authorList>
    </citation>
    <scope>NUCLEOTIDE SEQUENCE [LARGE SCALE GENOMIC DNA]</scope>
    <source>
        <strain evidence="3">2902at01</strain>
    </source>
</reference>
<dbReference type="EMBL" id="JBHSBN010000001">
    <property type="protein sequence ID" value="MFC4104601.1"/>
    <property type="molecule type" value="Genomic_DNA"/>
</dbReference>
<feature type="region of interest" description="Disordered" evidence="1">
    <location>
        <begin position="33"/>
        <end position="56"/>
    </location>
</feature>